<feature type="non-terminal residue" evidence="1">
    <location>
        <position position="42"/>
    </location>
</feature>
<accession>A0A093HN79</accession>
<feature type="non-terminal residue" evidence="1">
    <location>
        <position position="1"/>
    </location>
</feature>
<evidence type="ECO:0000313" key="2">
    <source>
        <dbReference type="Proteomes" id="UP000053584"/>
    </source>
</evidence>
<dbReference type="Proteomes" id="UP000053584">
    <property type="component" value="Unassembled WGS sequence"/>
</dbReference>
<gene>
    <name evidence="1" type="ORF">N308_01090</name>
</gene>
<evidence type="ECO:0000313" key="1">
    <source>
        <dbReference type="EMBL" id="KFV83201.1"/>
    </source>
</evidence>
<dbReference type="AlphaFoldDB" id="A0A093HN79"/>
<protein>
    <submittedName>
        <fullName evidence="1">Uncharacterized protein</fullName>
    </submittedName>
</protein>
<organism evidence="1 2">
    <name type="scientific">Struthio camelus australis</name>
    <dbReference type="NCBI Taxonomy" id="441894"/>
    <lineage>
        <taxon>Eukaryota</taxon>
        <taxon>Metazoa</taxon>
        <taxon>Chordata</taxon>
        <taxon>Craniata</taxon>
        <taxon>Vertebrata</taxon>
        <taxon>Euteleostomi</taxon>
        <taxon>Archelosauria</taxon>
        <taxon>Archosauria</taxon>
        <taxon>Dinosauria</taxon>
        <taxon>Saurischia</taxon>
        <taxon>Theropoda</taxon>
        <taxon>Coelurosauria</taxon>
        <taxon>Aves</taxon>
        <taxon>Palaeognathae</taxon>
        <taxon>Struthioniformes</taxon>
        <taxon>Struthionidae</taxon>
        <taxon>Struthio</taxon>
    </lineage>
</organism>
<proteinExistence type="predicted"/>
<name>A0A093HN79_STRCA</name>
<dbReference type="EMBL" id="KL206547">
    <property type="protein sequence ID" value="KFV83201.1"/>
    <property type="molecule type" value="Genomic_DNA"/>
</dbReference>
<sequence length="42" mass="4610">SVSVNLGHILISLIVKKKQANNPLPPSSCSELCTWLVKMMTK</sequence>
<reference evidence="1 2" key="1">
    <citation type="submission" date="2014-04" db="EMBL/GenBank/DDBJ databases">
        <title>Genome evolution of avian class.</title>
        <authorList>
            <person name="Zhang G."/>
            <person name="Li C."/>
        </authorList>
    </citation>
    <scope>NUCLEOTIDE SEQUENCE [LARGE SCALE GENOMIC DNA]</scope>
    <source>
        <strain evidence="1">BGI_N308</strain>
    </source>
</reference>
<keyword evidence="2" id="KW-1185">Reference proteome</keyword>